<gene>
    <name evidence="2" type="ORF">HNO88_000455</name>
</gene>
<evidence type="ECO:0008006" key="4">
    <source>
        <dbReference type="Google" id="ProtNLM"/>
    </source>
</evidence>
<organism evidence="2 3">
    <name type="scientific">Novosphingobium chloroacetimidivorans</name>
    <dbReference type="NCBI Taxonomy" id="1428314"/>
    <lineage>
        <taxon>Bacteria</taxon>
        <taxon>Pseudomonadati</taxon>
        <taxon>Pseudomonadota</taxon>
        <taxon>Alphaproteobacteria</taxon>
        <taxon>Sphingomonadales</taxon>
        <taxon>Sphingomonadaceae</taxon>
        <taxon>Novosphingobium</taxon>
    </lineage>
</organism>
<accession>A0A7W7K7R9</accession>
<reference evidence="2 3" key="1">
    <citation type="submission" date="2020-08" db="EMBL/GenBank/DDBJ databases">
        <title>Functional genomics of gut bacteria from endangered species of beetles.</title>
        <authorList>
            <person name="Carlos-Shanley C."/>
        </authorList>
    </citation>
    <scope>NUCLEOTIDE SEQUENCE [LARGE SCALE GENOMIC DNA]</scope>
    <source>
        <strain evidence="2 3">S00245</strain>
    </source>
</reference>
<dbReference type="RefSeq" id="WP_184242313.1">
    <property type="nucleotide sequence ID" value="NZ_JACHLR010000001.1"/>
</dbReference>
<dbReference type="EMBL" id="JACHLR010000001">
    <property type="protein sequence ID" value="MBB4857158.1"/>
    <property type="molecule type" value="Genomic_DNA"/>
</dbReference>
<feature type="transmembrane region" description="Helical" evidence="1">
    <location>
        <begin position="47"/>
        <end position="68"/>
    </location>
</feature>
<keyword evidence="1" id="KW-1133">Transmembrane helix</keyword>
<name>A0A7W7K7R9_9SPHN</name>
<keyword evidence="1" id="KW-0472">Membrane</keyword>
<keyword evidence="3" id="KW-1185">Reference proteome</keyword>
<keyword evidence="1" id="KW-0812">Transmembrane</keyword>
<proteinExistence type="predicted"/>
<evidence type="ECO:0000313" key="2">
    <source>
        <dbReference type="EMBL" id="MBB4857158.1"/>
    </source>
</evidence>
<evidence type="ECO:0000313" key="3">
    <source>
        <dbReference type="Proteomes" id="UP000555448"/>
    </source>
</evidence>
<dbReference type="AlphaFoldDB" id="A0A7W7K7R9"/>
<comment type="caution">
    <text evidence="2">The sequence shown here is derived from an EMBL/GenBank/DDBJ whole genome shotgun (WGS) entry which is preliminary data.</text>
</comment>
<feature type="transmembrane region" description="Helical" evidence="1">
    <location>
        <begin position="25"/>
        <end position="41"/>
    </location>
</feature>
<dbReference type="Proteomes" id="UP000555448">
    <property type="component" value="Unassembled WGS sequence"/>
</dbReference>
<evidence type="ECO:0000256" key="1">
    <source>
        <dbReference type="SAM" id="Phobius"/>
    </source>
</evidence>
<protein>
    <recommendedName>
        <fullName evidence="4">XRE family transcriptional regulator</fullName>
    </recommendedName>
</protein>
<sequence>MTSTLTPERYLKADVLQSIARSRKFLAILFAVLFALGIWLANSDDAVWVSVGTSLLASALLSLATLLIDQVRNGEQVRAADLAKAGMMEVFERRDLPEYDALVRDAEIIDVAGYTLRSFSESNQDIFLRRASEGRAVKVRILLVDPSCEAARVMEASEKTSLGYYRTNVDALLARLGSIEGIEIRYLSRHLSMMIYRIDGVLYTGPFPQHGRSRVALTMKLGKGGWLFERQAEEFDSLWAEASIQLSAA</sequence>